<gene>
    <name evidence="1" type="ORF">BFJ68_g16313</name>
</gene>
<organism evidence="1 2">
    <name type="scientific">Fusarium oxysporum</name>
    <name type="common">Fusarium vascular wilt</name>
    <dbReference type="NCBI Taxonomy" id="5507"/>
    <lineage>
        <taxon>Eukaryota</taxon>
        <taxon>Fungi</taxon>
        <taxon>Dikarya</taxon>
        <taxon>Ascomycota</taxon>
        <taxon>Pezizomycotina</taxon>
        <taxon>Sordariomycetes</taxon>
        <taxon>Hypocreomycetidae</taxon>
        <taxon>Hypocreales</taxon>
        <taxon>Nectriaceae</taxon>
        <taxon>Fusarium</taxon>
        <taxon>Fusarium oxysporum species complex</taxon>
    </lineage>
</organism>
<accession>A0A420PEP8</accession>
<dbReference type="EMBL" id="MRCY01000247">
    <property type="protein sequence ID" value="RKK90965.1"/>
    <property type="molecule type" value="Genomic_DNA"/>
</dbReference>
<comment type="caution">
    <text evidence="1">The sequence shown here is derived from an EMBL/GenBank/DDBJ whole genome shotgun (WGS) entry which is preliminary data.</text>
</comment>
<protein>
    <submittedName>
        <fullName evidence="1">Uncharacterized protein</fullName>
    </submittedName>
</protein>
<dbReference type="VEuPathDB" id="FungiDB:FOIG_15643"/>
<dbReference type="VEuPathDB" id="FungiDB:FOMG_17543"/>
<proteinExistence type="predicted"/>
<dbReference type="VEuPathDB" id="FungiDB:HZS61_004989"/>
<evidence type="ECO:0000313" key="2">
    <source>
        <dbReference type="Proteomes" id="UP000285860"/>
    </source>
</evidence>
<sequence length="161" mass="17486">MDAPRASLSSYEPGTTAGQLLFPDKFSSSTITATVYDGNLRTGSDAIPSTHRASFSGDYGSHHDYNQQYIPLSNNCESLASTISYAIPMPSPISTPSSLGDHSAGNIQTSMPTSVLPFSRTSFRNVCTIYGKEAIKVRYIEVDYLGAIPEMLDQPDMRYAK</sequence>
<dbReference type="VEuPathDB" id="FungiDB:FOC4_g10002982"/>
<dbReference type="VEuPathDB" id="FungiDB:FOZG_18045"/>
<evidence type="ECO:0000313" key="1">
    <source>
        <dbReference type="EMBL" id="RKK90965.1"/>
    </source>
</evidence>
<reference evidence="1 2" key="1">
    <citation type="journal article" date="2018" name="Sci. Rep.">
        <title>Characterisation of pathogen-specific regions and novel effector candidates in Fusarium oxysporum f. sp. cepae.</title>
        <authorList>
            <person name="Armitage A.D."/>
            <person name="Taylor A."/>
            <person name="Sobczyk M.K."/>
            <person name="Baxter L."/>
            <person name="Greenfield B.P."/>
            <person name="Bates H.J."/>
            <person name="Wilson F."/>
            <person name="Jackson A.C."/>
            <person name="Ott S."/>
            <person name="Harrison R.J."/>
            <person name="Clarkson J.P."/>
        </authorList>
    </citation>
    <scope>NUCLEOTIDE SEQUENCE [LARGE SCALE GENOMIC DNA]</scope>
    <source>
        <strain evidence="1 2">Fo_A28</strain>
    </source>
</reference>
<dbReference type="Proteomes" id="UP000285860">
    <property type="component" value="Unassembled WGS sequence"/>
</dbReference>
<name>A0A420PEP8_FUSOX</name>
<dbReference type="AlphaFoldDB" id="A0A420PEP8"/>
<dbReference type="VEuPathDB" id="FungiDB:FOC1_g10000862"/>